<keyword evidence="1 11" id="KW-1003">Cell membrane</keyword>
<evidence type="ECO:0000313" key="13">
    <source>
        <dbReference type="Proteomes" id="UP001524383"/>
    </source>
</evidence>
<dbReference type="InterPro" id="IPR032690">
    <property type="entry name" value="CarS"/>
</dbReference>
<dbReference type="HAMAP" id="MF_01117">
    <property type="entry name" value="CDP_archaeol_synth"/>
    <property type="match status" value="1"/>
</dbReference>
<dbReference type="InterPro" id="IPR002726">
    <property type="entry name" value="CarS_archaea"/>
</dbReference>
<feature type="transmembrane region" description="Helical" evidence="11">
    <location>
        <begin position="6"/>
        <end position="25"/>
    </location>
</feature>
<feature type="transmembrane region" description="Helical" evidence="11">
    <location>
        <begin position="58"/>
        <end position="78"/>
    </location>
</feature>
<proteinExistence type="inferred from homology"/>
<keyword evidence="8 11" id="KW-0472">Membrane</keyword>
<comment type="cofactor">
    <cofactor evidence="11">
        <name>Mg(2+)</name>
        <dbReference type="ChEBI" id="CHEBI:18420"/>
    </cofactor>
</comment>
<dbReference type="Pfam" id="PF01864">
    <property type="entry name" value="CarS-like"/>
    <property type="match status" value="1"/>
</dbReference>
<dbReference type="EC" id="2.7.7.67" evidence="11"/>
<evidence type="ECO:0000256" key="3">
    <source>
        <dbReference type="ARBA" id="ARBA00022679"/>
    </source>
</evidence>
<evidence type="ECO:0000256" key="10">
    <source>
        <dbReference type="ARBA" id="ARBA00023264"/>
    </source>
</evidence>
<evidence type="ECO:0000256" key="9">
    <source>
        <dbReference type="ARBA" id="ARBA00023209"/>
    </source>
</evidence>
<comment type="caution">
    <text evidence="12">The sequence shown here is derived from an EMBL/GenBank/DDBJ whole genome shotgun (WGS) entry which is preliminary data.</text>
</comment>
<keyword evidence="5 11" id="KW-0460">Magnesium</keyword>
<sequence length="185" mass="19718">MGSISIISLFIIGISAIWIMLPAYLPNPVAAALGGGKPIDGGHCWSDGRRIFGDGKTIRGLIVGICGGIAIGLIQILIQSYANIGYLPAHTLLSVLLLAIGALLGDLGKSFLKRRRGVGRGEKWPIADQFDLVIGAFILVFIFDPIWAMSVITLPIALAILILTPVLHRGTNIIGYILGIKEVPW</sequence>
<name>A0ABD4TME5_9EURY</name>
<keyword evidence="7 11" id="KW-0443">Lipid metabolism</keyword>
<dbReference type="NCBIfam" id="NF003114">
    <property type="entry name" value="PRK04032.1"/>
    <property type="match status" value="1"/>
</dbReference>
<evidence type="ECO:0000256" key="8">
    <source>
        <dbReference type="ARBA" id="ARBA00023136"/>
    </source>
</evidence>
<keyword evidence="12" id="KW-0548">Nucleotidyltransferase</keyword>
<feature type="transmembrane region" description="Helical" evidence="11">
    <location>
        <begin position="84"/>
        <end position="105"/>
    </location>
</feature>
<evidence type="ECO:0000256" key="5">
    <source>
        <dbReference type="ARBA" id="ARBA00022842"/>
    </source>
</evidence>
<dbReference type="PANTHER" id="PTHR39650">
    <property type="entry name" value="CDP-ARCHAEOL SYNTHASE"/>
    <property type="match status" value="1"/>
</dbReference>
<evidence type="ECO:0000256" key="2">
    <source>
        <dbReference type="ARBA" id="ARBA00022516"/>
    </source>
</evidence>
<keyword evidence="6 11" id="KW-1133">Transmembrane helix</keyword>
<dbReference type="GO" id="GO:0043338">
    <property type="term" value="F:CDP-2,3-bis-(O-geranylgeranyl)-sn-glycerol synthase activity"/>
    <property type="evidence" value="ECO:0007669"/>
    <property type="project" value="UniProtKB-EC"/>
</dbReference>
<comment type="similarity">
    <text evidence="11">Belongs to the CDP-archaeol synthase family.</text>
</comment>
<comment type="catalytic activity">
    <reaction evidence="11">
        <text>2,3-bis-O-(geranylgeranyl)-sn-glycerol 1-phosphate + CTP + H(+) = CDP-2,3-bis-O-(geranylgeranyl)-sn-glycerol + diphosphate</text>
        <dbReference type="Rhea" id="RHEA:25690"/>
        <dbReference type="ChEBI" id="CHEBI:15378"/>
        <dbReference type="ChEBI" id="CHEBI:33019"/>
        <dbReference type="ChEBI" id="CHEBI:37563"/>
        <dbReference type="ChEBI" id="CHEBI:58837"/>
        <dbReference type="ChEBI" id="CHEBI:58838"/>
        <dbReference type="EC" id="2.7.7.67"/>
    </reaction>
</comment>
<evidence type="ECO:0000256" key="7">
    <source>
        <dbReference type="ARBA" id="ARBA00023098"/>
    </source>
</evidence>
<evidence type="ECO:0000313" key="12">
    <source>
        <dbReference type="EMBL" id="MCQ1538949.1"/>
    </source>
</evidence>
<dbReference type="AlphaFoldDB" id="A0ABD4TME5"/>
<accession>A0ABD4TME5</accession>
<evidence type="ECO:0000256" key="4">
    <source>
        <dbReference type="ARBA" id="ARBA00022692"/>
    </source>
</evidence>
<organism evidence="12 13">
    <name type="scientific">Methanocalculus taiwanensis</name>
    <dbReference type="NCBI Taxonomy" id="106207"/>
    <lineage>
        <taxon>Archaea</taxon>
        <taxon>Methanobacteriati</taxon>
        <taxon>Methanobacteriota</taxon>
        <taxon>Stenosarchaea group</taxon>
        <taxon>Methanomicrobia</taxon>
        <taxon>Methanomicrobiales</taxon>
        <taxon>Methanocalculaceae</taxon>
        <taxon>Methanocalculus</taxon>
    </lineage>
</organism>
<comment type="function">
    <text evidence="11">Catalyzes the formation of CDP-2,3-bis-(O-geranylgeranyl)-sn-glycerol (CDP-archaeol) from 2,3-bis-(O-geranylgeranyl)-sn-glycerol 1-phosphate (DGGGP) and CTP. This reaction is the third ether-bond-formation step in the biosynthesis of archaeal membrane lipids.</text>
</comment>
<evidence type="ECO:0000256" key="11">
    <source>
        <dbReference type="HAMAP-Rule" id="MF_01117"/>
    </source>
</evidence>
<comment type="subcellular location">
    <subcellularLocation>
        <location evidence="11">Cell membrane</location>
        <topology evidence="11">Multi-pass membrane protein</topology>
    </subcellularLocation>
</comment>
<comment type="pathway">
    <text evidence="11">Membrane lipid metabolism; glycerophospholipid metabolism.</text>
</comment>
<keyword evidence="4 11" id="KW-0812">Transmembrane</keyword>
<keyword evidence="3 11" id="KW-0808">Transferase</keyword>
<protein>
    <recommendedName>
        <fullName evidence="11">CDP-archaeol synthase</fullName>
        <ecNumber evidence="11">2.7.7.67</ecNumber>
    </recommendedName>
    <alternativeName>
        <fullName evidence="11">CDP-2,3-bis-(O-geranylgeranyl)-sn-glycerol synthase</fullName>
    </alternativeName>
</protein>
<keyword evidence="9 11" id="KW-0594">Phospholipid biosynthesis</keyword>
<dbReference type="GO" id="GO:0005886">
    <property type="term" value="C:plasma membrane"/>
    <property type="evidence" value="ECO:0007669"/>
    <property type="project" value="UniProtKB-SubCell"/>
</dbReference>
<reference evidence="12 13" key="1">
    <citation type="submission" date="2019-08" db="EMBL/GenBank/DDBJ databases">
        <authorList>
            <person name="Chen S.-C."/>
            <person name="Lai M.-C."/>
            <person name="You Y.-T."/>
        </authorList>
    </citation>
    <scope>NUCLEOTIDE SEQUENCE [LARGE SCALE GENOMIC DNA]</scope>
    <source>
        <strain evidence="12 13">P2F9704a</strain>
    </source>
</reference>
<dbReference type="GO" id="GO:0046474">
    <property type="term" value="P:glycerophospholipid biosynthetic process"/>
    <property type="evidence" value="ECO:0007669"/>
    <property type="project" value="UniProtKB-UniRule"/>
</dbReference>
<dbReference type="Proteomes" id="UP001524383">
    <property type="component" value="Unassembled WGS sequence"/>
</dbReference>
<gene>
    <name evidence="11" type="primary">carS</name>
    <name evidence="12" type="ORF">FTO68_08140</name>
</gene>
<keyword evidence="13" id="KW-1185">Reference proteome</keyword>
<keyword evidence="2 11" id="KW-0444">Lipid biosynthesis</keyword>
<keyword evidence="10 11" id="KW-1208">Phospholipid metabolism</keyword>
<evidence type="ECO:0000256" key="1">
    <source>
        <dbReference type="ARBA" id="ARBA00022475"/>
    </source>
</evidence>
<dbReference type="PANTHER" id="PTHR39650:SF1">
    <property type="entry name" value="CDP-ARCHAEOL SYNTHASE"/>
    <property type="match status" value="1"/>
</dbReference>
<feature type="transmembrane region" description="Helical" evidence="11">
    <location>
        <begin position="126"/>
        <end position="143"/>
    </location>
</feature>
<evidence type="ECO:0000256" key="6">
    <source>
        <dbReference type="ARBA" id="ARBA00022989"/>
    </source>
</evidence>
<dbReference type="EMBL" id="VOTZ01000016">
    <property type="protein sequence ID" value="MCQ1538949.1"/>
    <property type="molecule type" value="Genomic_DNA"/>
</dbReference>